<dbReference type="RefSeq" id="XP_042914076.1">
    <property type="nucleotide sequence ID" value="XM_043072998.1"/>
</dbReference>
<gene>
    <name evidence="1" type="ORF">CHLRE_29g757897v5</name>
</gene>
<sequence length="352" mass="38169">MDNDTLRTLANDVHRDTLAAILNFHFQVKDLTNAQKAALAAMGEDTRDVYSISYESTHEKRLLEEGEYWELEVTGPEAFCINITPLPRLPPPGLLQQLEKAPFWTLNKVNGKQSPIAQQLLDSAIVTVQGRFQKIHKLMSDKTEEHCKQQGIQYDATAVSRFLLADADGNVDDACKIAPNQLKYFFFTRSDASMKYQPLSSLLPTSGSASSGTAAYAIGDLTVAPADDVTRMVMTTVTPSGLCKQLELLTGDCITKMDGPNYAHPEAPVYAMVAATTTPQGGDALARVEQTLSLAGLPDTPGKQHPLRVALDVLQLEAWYKLASARAPCVITKAGPATAAAMDIDDEEEGDA</sequence>
<dbReference type="AlphaFoldDB" id="A0A2K3CMY9"/>
<name>A0A2K3CMY9_CHLRE</name>
<protein>
    <submittedName>
        <fullName evidence="1">Uncharacterized protein</fullName>
    </submittedName>
</protein>
<dbReference type="Proteomes" id="UP000006906">
    <property type="component" value="Unassembled WGS sequence"/>
</dbReference>
<keyword evidence="2" id="KW-1185">Reference proteome</keyword>
<proteinExistence type="predicted"/>
<reference evidence="1 2" key="1">
    <citation type="journal article" date="2007" name="Science">
        <title>The Chlamydomonas genome reveals the evolution of key animal and plant functions.</title>
        <authorList>
            <person name="Merchant S.S."/>
            <person name="Prochnik S.E."/>
            <person name="Vallon O."/>
            <person name="Harris E.H."/>
            <person name="Karpowicz S.J."/>
            <person name="Witman G.B."/>
            <person name="Terry A."/>
            <person name="Salamov A."/>
            <person name="Fritz-Laylin L.K."/>
            <person name="Marechal-Drouard L."/>
            <person name="Marshall W.F."/>
            <person name="Qu L.H."/>
            <person name="Nelson D.R."/>
            <person name="Sanderfoot A.A."/>
            <person name="Spalding M.H."/>
            <person name="Kapitonov V.V."/>
            <person name="Ren Q."/>
            <person name="Ferris P."/>
            <person name="Lindquist E."/>
            <person name="Shapiro H."/>
            <person name="Lucas S.M."/>
            <person name="Grimwood J."/>
            <person name="Schmutz J."/>
            <person name="Cardol P."/>
            <person name="Cerutti H."/>
            <person name="Chanfreau G."/>
            <person name="Chen C.L."/>
            <person name="Cognat V."/>
            <person name="Croft M.T."/>
            <person name="Dent R."/>
            <person name="Dutcher S."/>
            <person name="Fernandez E."/>
            <person name="Fukuzawa H."/>
            <person name="Gonzalez-Ballester D."/>
            <person name="Gonzalez-Halphen D."/>
            <person name="Hallmann A."/>
            <person name="Hanikenne M."/>
            <person name="Hippler M."/>
            <person name="Inwood W."/>
            <person name="Jabbari K."/>
            <person name="Kalanon M."/>
            <person name="Kuras R."/>
            <person name="Lefebvre P.A."/>
            <person name="Lemaire S.D."/>
            <person name="Lobanov A.V."/>
            <person name="Lohr M."/>
            <person name="Manuell A."/>
            <person name="Meier I."/>
            <person name="Mets L."/>
            <person name="Mittag M."/>
            <person name="Mittelmeier T."/>
            <person name="Moroney J.V."/>
            <person name="Moseley J."/>
            <person name="Napoli C."/>
            <person name="Nedelcu A.M."/>
            <person name="Niyogi K."/>
            <person name="Novoselov S.V."/>
            <person name="Paulsen I.T."/>
            <person name="Pazour G."/>
            <person name="Purton S."/>
            <person name="Ral J.P."/>
            <person name="Riano-Pachon D.M."/>
            <person name="Riekhof W."/>
            <person name="Rymarquis L."/>
            <person name="Schroda M."/>
            <person name="Stern D."/>
            <person name="Umen J."/>
            <person name="Willows R."/>
            <person name="Wilson N."/>
            <person name="Zimmer S.L."/>
            <person name="Allmer J."/>
            <person name="Balk J."/>
            <person name="Bisova K."/>
            <person name="Chen C.J."/>
            <person name="Elias M."/>
            <person name="Gendler K."/>
            <person name="Hauser C."/>
            <person name="Lamb M.R."/>
            <person name="Ledford H."/>
            <person name="Long J.C."/>
            <person name="Minagawa J."/>
            <person name="Page M.D."/>
            <person name="Pan J."/>
            <person name="Pootakham W."/>
            <person name="Roje S."/>
            <person name="Rose A."/>
            <person name="Stahlberg E."/>
            <person name="Terauchi A.M."/>
            <person name="Yang P."/>
            <person name="Ball S."/>
            <person name="Bowler C."/>
            <person name="Dieckmann C.L."/>
            <person name="Gladyshev V.N."/>
            <person name="Green P."/>
            <person name="Jorgensen R."/>
            <person name="Mayfield S."/>
            <person name="Mueller-Roeber B."/>
            <person name="Rajamani S."/>
            <person name="Sayre R.T."/>
            <person name="Brokstein P."/>
            <person name="Dubchak I."/>
            <person name="Goodstein D."/>
            <person name="Hornick L."/>
            <person name="Huang Y.W."/>
            <person name="Jhaveri J."/>
            <person name="Luo Y."/>
            <person name="Martinez D."/>
            <person name="Ngau W.C."/>
            <person name="Otillar B."/>
            <person name="Poliakov A."/>
            <person name="Porter A."/>
            <person name="Szajkowski L."/>
            <person name="Werner G."/>
            <person name="Zhou K."/>
            <person name="Grigoriev I.V."/>
            <person name="Rokhsar D.S."/>
            <person name="Grossman A.R."/>
        </authorList>
    </citation>
    <scope>NUCLEOTIDE SEQUENCE [LARGE SCALE GENOMIC DNA]</scope>
    <source>
        <strain evidence="2">CC-503</strain>
    </source>
</reference>
<organism evidence="1 2">
    <name type="scientific">Chlamydomonas reinhardtii</name>
    <name type="common">Chlamydomonas smithii</name>
    <dbReference type="NCBI Taxonomy" id="3055"/>
    <lineage>
        <taxon>Eukaryota</taxon>
        <taxon>Viridiplantae</taxon>
        <taxon>Chlorophyta</taxon>
        <taxon>core chlorophytes</taxon>
        <taxon>Chlorophyceae</taxon>
        <taxon>CS clade</taxon>
        <taxon>Chlamydomonadales</taxon>
        <taxon>Chlamydomonadaceae</taxon>
        <taxon>Chlamydomonas</taxon>
    </lineage>
</organism>
<evidence type="ECO:0000313" key="1">
    <source>
        <dbReference type="EMBL" id="PNW69649.1"/>
    </source>
</evidence>
<evidence type="ECO:0000313" key="2">
    <source>
        <dbReference type="Proteomes" id="UP000006906"/>
    </source>
</evidence>
<dbReference type="PaxDb" id="3055-EDO99333"/>
<dbReference type="KEGG" id="cre:CHLRE_29g757897v5"/>
<dbReference type="EMBL" id="KZ454956">
    <property type="protein sequence ID" value="PNW69649.1"/>
    <property type="molecule type" value="Genomic_DNA"/>
</dbReference>
<dbReference type="InParanoid" id="A0A2K3CMY9"/>
<dbReference type="Gramene" id="PNW69649">
    <property type="protein sequence ID" value="PNW69649"/>
    <property type="gene ID" value="CHLRE_29g757897v5"/>
</dbReference>
<dbReference type="GeneID" id="5724281"/>
<accession>A0A2K3CMY9</accession>